<dbReference type="Gene3D" id="6.10.250.3180">
    <property type="match status" value="1"/>
</dbReference>
<feature type="compositionally biased region" description="Basic and acidic residues" evidence="1">
    <location>
        <begin position="118"/>
        <end position="128"/>
    </location>
</feature>
<name>A0AAJ0H244_9PEZI</name>
<keyword evidence="3" id="KW-1185">Reference proteome</keyword>
<feature type="compositionally biased region" description="Basic and acidic residues" evidence="1">
    <location>
        <begin position="254"/>
        <end position="271"/>
    </location>
</feature>
<reference evidence="2" key="2">
    <citation type="submission" date="2023-06" db="EMBL/GenBank/DDBJ databases">
        <authorList>
            <consortium name="Lawrence Berkeley National Laboratory"/>
            <person name="Mondo S.J."/>
            <person name="Hensen N."/>
            <person name="Bonometti L."/>
            <person name="Westerberg I."/>
            <person name="Brannstrom I.O."/>
            <person name="Guillou S."/>
            <person name="Cros-Aarteil S."/>
            <person name="Calhoun S."/>
            <person name="Haridas S."/>
            <person name="Kuo A."/>
            <person name="Pangilinan J."/>
            <person name="Riley R."/>
            <person name="Labutti K."/>
            <person name="Andreopoulos B."/>
            <person name="Lipzen A."/>
            <person name="Chen C."/>
            <person name="Yanf M."/>
            <person name="Daum C."/>
            <person name="Ng V."/>
            <person name="Clum A."/>
            <person name="Steindorff A."/>
            <person name="Ohm R."/>
            <person name="Martin F."/>
            <person name="Silar P."/>
            <person name="Natvig D."/>
            <person name="Lalanne C."/>
            <person name="Gautier V."/>
            <person name="Ament-Velasquez S.L."/>
            <person name="Kruys A."/>
            <person name="Hutchinson M.I."/>
            <person name="Powell A.J."/>
            <person name="Barry K."/>
            <person name="Miller A.N."/>
            <person name="Grigoriev I.V."/>
            <person name="Debuchy R."/>
            <person name="Gladieux P."/>
            <person name="Thoren M.H."/>
            <person name="Johannesson H."/>
        </authorList>
    </citation>
    <scope>NUCLEOTIDE SEQUENCE</scope>
    <source>
        <strain evidence="2">CBS 333.67</strain>
    </source>
</reference>
<dbReference type="Proteomes" id="UP001273166">
    <property type="component" value="Unassembled WGS sequence"/>
</dbReference>
<feature type="region of interest" description="Disordered" evidence="1">
    <location>
        <begin position="118"/>
        <end position="164"/>
    </location>
</feature>
<dbReference type="GO" id="GO:0070449">
    <property type="term" value="C:elongin complex"/>
    <property type="evidence" value="ECO:0007669"/>
    <property type="project" value="InterPro"/>
</dbReference>
<protein>
    <recommendedName>
        <fullName evidence="4">Elongin-A</fullName>
    </recommendedName>
</protein>
<feature type="compositionally biased region" description="Polar residues" evidence="1">
    <location>
        <begin position="308"/>
        <end position="317"/>
    </location>
</feature>
<proteinExistence type="predicted"/>
<evidence type="ECO:0000313" key="2">
    <source>
        <dbReference type="EMBL" id="KAK3310125.1"/>
    </source>
</evidence>
<organism evidence="2 3">
    <name type="scientific">Chaetomium strumarium</name>
    <dbReference type="NCBI Taxonomy" id="1170767"/>
    <lineage>
        <taxon>Eukaryota</taxon>
        <taxon>Fungi</taxon>
        <taxon>Dikarya</taxon>
        <taxon>Ascomycota</taxon>
        <taxon>Pezizomycotina</taxon>
        <taxon>Sordariomycetes</taxon>
        <taxon>Sordariomycetidae</taxon>
        <taxon>Sordariales</taxon>
        <taxon>Chaetomiaceae</taxon>
        <taxon>Chaetomium</taxon>
    </lineage>
</organism>
<accession>A0AAJ0H244</accession>
<dbReference type="EMBL" id="JAUDZG010000001">
    <property type="protein sequence ID" value="KAK3310125.1"/>
    <property type="molecule type" value="Genomic_DNA"/>
</dbReference>
<evidence type="ECO:0000256" key="1">
    <source>
        <dbReference type="SAM" id="MobiDB-lite"/>
    </source>
</evidence>
<dbReference type="GO" id="GO:0006368">
    <property type="term" value="P:transcription elongation by RNA polymerase II"/>
    <property type="evidence" value="ECO:0007669"/>
    <property type="project" value="InterPro"/>
</dbReference>
<reference evidence="2" key="1">
    <citation type="journal article" date="2023" name="Mol. Phylogenet. Evol.">
        <title>Genome-scale phylogeny and comparative genomics of the fungal order Sordariales.</title>
        <authorList>
            <person name="Hensen N."/>
            <person name="Bonometti L."/>
            <person name="Westerberg I."/>
            <person name="Brannstrom I.O."/>
            <person name="Guillou S."/>
            <person name="Cros-Aarteil S."/>
            <person name="Calhoun S."/>
            <person name="Haridas S."/>
            <person name="Kuo A."/>
            <person name="Mondo S."/>
            <person name="Pangilinan J."/>
            <person name="Riley R."/>
            <person name="LaButti K."/>
            <person name="Andreopoulos B."/>
            <person name="Lipzen A."/>
            <person name="Chen C."/>
            <person name="Yan M."/>
            <person name="Daum C."/>
            <person name="Ng V."/>
            <person name="Clum A."/>
            <person name="Steindorff A."/>
            <person name="Ohm R.A."/>
            <person name="Martin F."/>
            <person name="Silar P."/>
            <person name="Natvig D.O."/>
            <person name="Lalanne C."/>
            <person name="Gautier V."/>
            <person name="Ament-Velasquez S.L."/>
            <person name="Kruys A."/>
            <person name="Hutchinson M.I."/>
            <person name="Powell A.J."/>
            <person name="Barry K."/>
            <person name="Miller A.N."/>
            <person name="Grigoriev I.V."/>
            <person name="Debuchy R."/>
            <person name="Gladieux P."/>
            <person name="Hiltunen Thoren M."/>
            <person name="Johannesson H."/>
        </authorList>
    </citation>
    <scope>NUCLEOTIDE SEQUENCE</scope>
    <source>
        <strain evidence="2">CBS 333.67</strain>
    </source>
</reference>
<sequence length="415" mass="45484">MPGPRSLAEMAFRVVMANVSAVSSLPGVPFEYARRVLKAVKSAEHLRLLEVSCESDDLYANEWPEHWKRLIKADFPALSAKHNFVPKDPRSWHKVYQKYKRMDDEMVAAATAKLEQDMAAKAEEENSRRATFLSASQGRKLQPKGRPKGDFRDFAAARPRPPPVKQLSAVQKARQEMAQEAKRFKLATPTGQVKVPAGQLKKAPAAMVEDARRRSQPSLLPPSPKQNAPLPPKPAKAEPRAYVEVLEFSDDEDSGAKDDDLFGDREIEKRPPPPSRPAPQRPSQPLRTGLLSAAPSNKKTQMPPPSSRLPTKSSSAPTHPALTPKVSPTVAPTKRKRASDSAPTPPPRGSPTSLPAPASAPARPKPTGIPSNLEVVDRPPTEANAADLPPQSRVILKRKAKPPTLLLPFKRPRRS</sequence>
<evidence type="ECO:0008006" key="4">
    <source>
        <dbReference type="Google" id="ProtNLM"/>
    </source>
</evidence>
<gene>
    <name evidence="2" type="ORF">B0T15DRAFT_25546</name>
</gene>
<dbReference type="GeneID" id="87882070"/>
<comment type="caution">
    <text evidence="2">The sequence shown here is derived from an EMBL/GenBank/DDBJ whole genome shotgun (WGS) entry which is preliminary data.</text>
</comment>
<evidence type="ECO:0000313" key="3">
    <source>
        <dbReference type="Proteomes" id="UP001273166"/>
    </source>
</evidence>
<feature type="compositionally biased region" description="Low complexity" evidence="1">
    <location>
        <begin position="350"/>
        <end position="366"/>
    </location>
</feature>
<feature type="region of interest" description="Disordered" evidence="1">
    <location>
        <begin position="183"/>
        <end position="415"/>
    </location>
</feature>
<dbReference type="AlphaFoldDB" id="A0AAJ0H244"/>
<dbReference type="PANTHER" id="PTHR47543:SF2">
    <property type="entry name" value="RNA POLYMERASE II TRANSCRIPTION FACTOR SIII SUBUNIT A"/>
    <property type="match status" value="1"/>
</dbReference>
<dbReference type="InterPro" id="IPR010684">
    <property type="entry name" value="RNA_pol_II_trans_fac_SIII_A"/>
</dbReference>
<feature type="compositionally biased region" description="Pro residues" evidence="1">
    <location>
        <begin position="219"/>
        <end position="234"/>
    </location>
</feature>
<dbReference type="RefSeq" id="XP_062725905.1">
    <property type="nucleotide sequence ID" value="XM_062863241.1"/>
</dbReference>
<feature type="compositionally biased region" description="Pro residues" evidence="1">
    <location>
        <begin position="272"/>
        <end position="282"/>
    </location>
</feature>
<dbReference type="Pfam" id="PF06881">
    <property type="entry name" value="Elongin_A"/>
    <property type="match status" value="1"/>
</dbReference>
<dbReference type="PANTHER" id="PTHR47543">
    <property type="entry name" value="OS08G0169600 PROTEIN"/>
    <property type="match status" value="1"/>
</dbReference>